<evidence type="ECO:0000313" key="6">
    <source>
        <dbReference type="EMBL" id="QHQ24168.1"/>
    </source>
</evidence>
<dbReference type="AlphaFoldDB" id="A0AAP9IH05"/>
<dbReference type="RefSeq" id="WP_039484787.1">
    <property type="nucleotide sequence ID" value="NZ_CP046377.1"/>
</dbReference>
<feature type="transmembrane region" description="Helical" evidence="5">
    <location>
        <begin position="44"/>
        <end position="64"/>
    </location>
</feature>
<keyword evidence="2 5" id="KW-0812">Transmembrane</keyword>
<dbReference type="GeneID" id="90769665"/>
<evidence type="ECO:0000256" key="2">
    <source>
        <dbReference type="ARBA" id="ARBA00022692"/>
    </source>
</evidence>
<feature type="transmembrane region" description="Helical" evidence="5">
    <location>
        <begin position="12"/>
        <end position="32"/>
    </location>
</feature>
<dbReference type="EMBL" id="CP046377">
    <property type="protein sequence ID" value="QHQ24168.1"/>
    <property type="molecule type" value="Genomic_DNA"/>
</dbReference>
<evidence type="ECO:0000256" key="5">
    <source>
        <dbReference type="SAM" id="Phobius"/>
    </source>
</evidence>
<gene>
    <name evidence="6" type="ORF">GMX10_08825</name>
</gene>
<protein>
    <recommendedName>
        <fullName evidence="8">DoxX-like family protein</fullName>
    </recommendedName>
</protein>
<sequence length="110" mass="12295">MIIYNPEIVSKWIVILVFLVGGILNTIGIQSVRDEFSRWGLSSWIRIGVGLCELAIAILLIMNVWGYQNLIFAALIIIFAVLIIAYNKEYAKTCLPAVVLLVIMISLSLQ</sequence>
<feature type="transmembrane region" description="Helical" evidence="5">
    <location>
        <begin position="70"/>
        <end position="86"/>
    </location>
</feature>
<dbReference type="Proteomes" id="UP000464054">
    <property type="component" value="Chromosome"/>
</dbReference>
<dbReference type="Pfam" id="PF13564">
    <property type="entry name" value="DoxX_2"/>
    <property type="match status" value="1"/>
</dbReference>
<evidence type="ECO:0000313" key="7">
    <source>
        <dbReference type="Proteomes" id="UP000464054"/>
    </source>
</evidence>
<dbReference type="GO" id="GO:0016020">
    <property type="term" value="C:membrane"/>
    <property type="evidence" value="ECO:0007669"/>
    <property type="project" value="UniProtKB-SubCell"/>
</dbReference>
<accession>A0AAP9IH05</accession>
<keyword evidence="4 5" id="KW-0472">Membrane</keyword>
<evidence type="ECO:0000256" key="1">
    <source>
        <dbReference type="ARBA" id="ARBA00004141"/>
    </source>
</evidence>
<reference evidence="7" key="1">
    <citation type="submission" date="2019-11" db="EMBL/GenBank/DDBJ databases">
        <authorList>
            <person name="Jee S."/>
        </authorList>
    </citation>
    <scope>NUCLEOTIDE SEQUENCE [LARGE SCALE GENOMIC DNA]</scope>
    <source>
        <strain evidence="7">PZ1</strain>
    </source>
</reference>
<dbReference type="InterPro" id="IPR032808">
    <property type="entry name" value="DoxX"/>
</dbReference>
<evidence type="ECO:0000256" key="4">
    <source>
        <dbReference type="ARBA" id="ARBA00023136"/>
    </source>
</evidence>
<organism evidence="6 7">
    <name type="scientific">Pectobacterium parvum</name>
    <dbReference type="NCBI Taxonomy" id="2778550"/>
    <lineage>
        <taxon>Bacteria</taxon>
        <taxon>Pseudomonadati</taxon>
        <taxon>Pseudomonadota</taxon>
        <taxon>Gammaproteobacteria</taxon>
        <taxon>Enterobacterales</taxon>
        <taxon>Pectobacteriaceae</taxon>
        <taxon>Pectobacterium</taxon>
    </lineage>
</organism>
<comment type="subcellular location">
    <subcellularLocation>
        <location evidence="1">Membrane</location>
        <topology evidence="1">Multi-pass membrane protein</topology>
    </subcellularLocation>
</comment>
<proteinExistence type="predicted"/>
<evidence type="ECO:0000256" key="3">
    <source>
        <dbReference type="ARBA" id="ARBA00022989"/>
    </source>
</evidence>
<evidence type="ECO:0008006" key="8">
    <source>
        <dbReference type="Google" id="ProtNLM"/>
    </source>
</evidence>
<feature type="transmembrane region" description="Helical" evidence="5">
    <location>
        <begin position="93"/>
        <end position="109"/>
    </location>
</feature>
<keyword evidence="3 5" id="KW-1133">Transmembrane helix</keyword>
<name>A0AAP9IH05_9GAMM</name>